<sequence>MPPFFEIAVARFGQSPSSVSWAIAVVFTPATGHAMLYKLSSPSSSSSSPASSPMSPTSPGGSLALDMPQSVTLREGADEYWGRVTVGRVDADRMPQFSKVLMELPVPSPSSSSNPGEPVCRRWVADALAALREDGHFVEKHVTKQWLVEKMGK</sequence>
<reference evidence="3" key="1">
    <citation type="journal article" date="2012" name="Science">
        <title>The Paleozoic origin of enzymatic lignin decomposition reconstructed from 31 fungal genomes.</title>
        <authorList>
            <person name="Floudas D."/>
            <person name="Binder M."/>
            <person name="Riley R."/>
            <person name="Barry K."/>
            <person name="Blanchette R.A."/>
            <person name="Henrissat B."/>
            <person name="Martinez A.T."/>
            <person name="Otillar R."/>
            <person name="Spatafora J.W."/>
            <person name="Yadav J.S."/>
            <person name="Aerts A."/>
            <person name="Benoit I."/>
            <person name="Boyd A."/>
            <person name="Carlson A."/>
            <person name="Copeland A."/>
            <person name="Coutinho P.M."/>
            <person name="de Vries R.P."/>
            <person name="Ferreira P."/>
            <person name="Findley K."/>
            <person name="Foster B."/>
            <person name="Gaskell J."/>
            <person name="Glotzer D."/>
            <person name="Gorecki P."/>
            <person name="Heitman J."/>
            <person name="Hesse C."/>
            <person name="Hori C."/>
            <person name="Igarashi K."/>
            <person name="Jurgens J.A."/>
            <person name="Kallen N."/>
            <person name="Kersten P."/>
            <person name="Kohler A."/>
            <person name="Kuees U."/>
            <person name="Kumar T.K.A."/>
            <person name="Kuo A."/>
            <person name="LaButti K."/>
            <person name="Larrondo L.F."/>
            <person name="Lindquist E."/>
            <person name="Ling A."/>
            <person name="Lombard V."/>
            <person name="Lucas S."/>
            <person name="Lundell T."/>
            <person name="Martin R."/>
            <person name="McLaughlin D.J."/>
            <person name="Morgenstern I."/>
            <person name="Morin E."/>
            <person name="Murat C."/>
            <person name="Nagy L.G."/>
            <person name="Nolan M."/>
            <person name="Ohm R.A."/>
            <person name="Patyshakuliyeva A."/>
            <person name="Rokas A."/>
            <person name="Ruiz-Duenas F.J."/>
            <person name="Sabat G."/>
            <person name="Salamov A."/>
            <person name="Samejima M."/>
            <person name="Schmutz J."/>
            <person name="Slot J.C."/>
            <person name="St John F."/>
            <person name="Stenlid J."/>
            <person name="Sun H."/>
            <person name="Sun S."/>
            <person name="Syed K."/>
            <person name="Tsang A."/>
            <person name="Wiebenga A."/>
            <person name="Young D."/>
            <person name="Pisabarro A."/>
            <person name="Eastwood D.C."/>
            <person name="Martin F."/>
            <person name="Cullen D."/>
            <person name="Grigoriev I.V."/>
            <person name="Hibbett D.S."/>
        </authorList>
    </citation>
    <scope>NUCLEOTIDE SEQUENCE [LARGE SCALE GENOMIC DNA]</scope>
    <source>
        <strain evidence="3">RWD-64-598 SS2</strain>
    </source>
</reference>
<comment type="caution">
    <text evidence="2">The sequence shown here is derived from an EMBL/GenBank/DDBJ whole genome shotgun (WGS) entry which is preliminary data.</text>
</comment>
<dbReference type="RefSeq" id="XP_007770319.1">
    <property type="nucleotide sequence ID" value="XM_007772129.1"/>
</dbReference>
<accession>A0A5M3MLA9</accession>
<gene>
    <name evidence="2" type="ORF">CONPUDRAFT_166643</name>
</gene>
<feature type="compositionally biased region" description="Low complexity" evidence="1">
    <location>
        <begin position="40"/>
        <end position="62"/>
    </location>
</feature>
<evidence type="ECO:0000313" key="2">
    <source>
        <dbReference type="EMBL" id="EIW80022.1"/>
    </source>
</evidence>
<dbReference type="OrthoDB" id="2604723at2759"/>
<name>A0A5M3MLA9_CONPW</name>
<protein>
    <submittedName>
        <fullName evidence="2">Uncharacterized protein</fullName>
    </submittedName>
</protein>
<dbReference type="AlphaFoldDB" id="A0A5M3MLA9"/>
<dbReference type="GeneID" id="19205594"/>
<dbReference type="KEGG" id="cput:CONPUDRAFT_166643"/>
<dbReference type="Proteomes" id="UP000053558">
    <property type="component" value="Unassembled WGS sequence"/>
</dbReference>
<evidence type="ECO:0000256" key="1">
    <source>
        <dbReference type="SAM" id="MobiDB-lite"/>
    </source>
</evidence>
<evidence type="ECO:0000313" key="3">
    <source>
        <dbReference type="Proteomes" id="UP000053558"/>
    </source>
</evidence>
<organism evidence="2 3">
    <name type="scientific">Coniophora puteana (strain RWD-64-598)</name>
    <name type="common">Brown rot fungus</name>
    <dbReference type="NCBI Taxonomy" id="741705"/>
    <lineage>
        <taxon>Eukaryota</taxon>
        <taxon>Fungi</taxon>
        <taxon>Dikarya</taxon>
        <taxon>Basidiomycota</taxon>
        <taxon>Agaricomycotina</taxon>
        <taxon>Agaricomycetes</taxon>
        <taxon>Agaricomycetidae</taxon>
        <taxon>Boletales</taxon>
        <taxon>Coniophorineae</taxon>
        <taxon>Coniophoraceae</taxon>
        <taxon>Coniophora</taxon>
    </lineage>
</organism>
<dbReference type="InterPro" id="IPR046670">
    <property type="entry name" value="DUF6540"/>
</dbReference>
<dbReference type="Pfam" id="PF20174">
    <property type="entry name" value="DUF6540"/>
    <property type="match status" value="1"/>
</dbReference>
<feature type="region of interest" description="Disordered" evidence="1">
    <location>
        <begin position="39"/>
        <end position="66"/>
    </location>
</feature>
<keyword evidence="3" id="KW-1185">Reference proteome</keyword>
<proteinExistence type="predicted"/>
<dbReference type="EMBL" id="JH711580">
    <property type="protein sequence ID" value="EIW80022.1"/>
    <property type="molecule type" value="Genomic_DNA"/>
</dbReference>